<dbReference type="InterPro" id="IPR021236">
    <property type="entry name" value="Uncharacterised_YfdX"/>
</dbReference>
<keyword evidence="1" id="KW-0732">Signal</keyword>
<organism evidence="2 3">
    <name type="scientific">Sphingobium yanoikuyae</name>
    <name type="common">Sphingomonas yanoikuyae</name>
    <dbReference type="NCBI Taxonomy" id="13690"/>
    <lineage>
        <taxon>Bacteria</taxon>
        <taxon>Pseudomonadati</taxon>
        <taxon>Pseudomonadota</taxon>
        <taxon>Alphaproteobacteria</taxon>
        <taxon>Sphingomonadales</taxon>
        <taxon>Sphingomonadaceae</taxon>
        <taxon>Sphingobium</taxon>
    </lineage>
</organism>
<dbReference type="EMBL" id="QRAL01000046">
    <property type="protein sequence ID" value="RSU48381.1"/>
    <property type="molecule type" value="Genomic_DNA"/>
</dbReference>
<evidence type="ECO:0000313" key="2">
    <source>
        <dbReference type="EMBL" id="RSU48381.1"/>
    </source>
</evidence>
<protein>
    <recommendedName>
        <fullName evidence="4">YfdX family protein</fullName>
    </recommendedName>
</protein>
<gene>
    <name evidence="2" type="ORF">DAH51_24065</name>
</gene>
<dbReference type="Pfam" id="PF10938">
    <property type="entry name" value="YfdX"/>
    <property type="match status" value="1"/>
</dbReference>
<evidence type="ECO:0008006" key="4">
    <source>
        <dbReference type="Google" id="ProtNLM"/>
    </source>
</evidence>
<accession>A0A430BG06</accession>
<feature type="chain" id="PRO_5019215699" description="YfdX family protein" evidence="1">
    <location>
        <begin position="20"/>
        <end position="301"/>
    </location>
</feature>
<proteinExistence type="predicted"/>
<dbReference type="RefSeq" id="WP_125999935.1">
    <property type="nucleotide sequence ID" value="NZ_QRAL01000046.1"/>
</dbReference>
<comment type="caution">
    <text evidence="2">The sequence shown here is derived from an EMBL/GenBank/DDBJ whole genome shotgun (WGS) entry which is preliminary data.</text>
</comment>
<sequence>MKRNLLATAALSTLLLATACDKKAGDEPTNNAATVVDGKAAPTAPVAAGGNREELLKDAVSALQETENAIASLDAKDSAGAKEALANATGKLEIVLAQNPQLALAPVDVSVVSHDLLASVDAVEALRESAEEALEDGRVQDARHLIEGLASESVVSISNLPLATYPAAIKSAAALVAQNKLAEAKAALVTALGTIVVHDVIHPLPLIRASTAIEQARKLAAVSTRSPADDAKIKQLLSNARDQLKLGQALGYATKDEMKELLKTVDEIEEGVKDKQSGAGLFDRIRAMFGKATESSQPKKN</sequence>
<dbReference type="PROSITE" id="PS51257">
    <property type="entry name" value="PROKAR_LIPOPROTEIN"/>
    <property type="match status" value="1"/>
</dbReference>
<evidence type="ECO:0000313" key="3">
    <source>
        <dbReference type="Proteomes" id="UP000287401"/>
    </source>
</evidence>
<dbReference type="Proteomes" id="UP000287401">
    <property type="component" value="Unassembled WGS sequence"/>
</dbReference>
<name>A0A430BG06_SPHYA</name>
<reference evidence="2 3" key="1">
    <citation type="submission" date="2018-07" db="EMBL/GenBank/DDBJ databases">
        <title>Genomic and Epidemiologic Investigation of an Indolent Hospital Outbreak.</title>
        <authorList>
            <person name="Johnson R.C."/>
            <person name="Deming C."/>
            <person name="Conlan S."/>
            <person name="Zellmer C.J."/>
            <person name="Michelin A.V."/>
            <person name="Lee-Lin S."/>
            <person name="Thomas P.J."/>
            <person name="Park M."/>
            <person name="Weingarten R.A."/>
            <person name="Less J."/>
            <person name="Dekker J.P."/>
            <person name="Frank K.M."/>
            <person name="Musser K.A."/>
            <person name="Mcquiston J.R."/>
            <person name="Henderson D.K."/>
            <person name="Lau A.F."/>
            <person name="Palmore T.N."/>
            <person name="Segre J.A."/>
        </authorList>
    </citation>
    <scope>NUCLEOTIDE SEQUENCE [LARGE SCALE GENOMIC DNA]</scope>
    <source>
        <strain evidence="2 3">SK-NIH.Env6_1116</strain>
    </source>
</reference>
<dbReference type="AlphaFoldDB" id="A0A430BG06"/>
<feature type="signal peptide" evidence="1">
    <location>
        <begin position="1"/>
        <end position="19"/>
    </location>
</feature>
<evidence type="ECO:0000256" key="1">
    <source>
        <dbReference type="SAM" id="SignalP"/>
    </source>
</evidence>